<comment type="caution">
    <text evidence="2">The sequence shown here is derived from an EMBL/GenBank/DDBJ whole genome shotgun (WGS) entry which is preliminary data.</text>
</comment>
<feature type="domain" description="DUF4130" evidence="1">
    <location>
        <begin position="81"/>
        <end position="240"/>
    </location>
</feature>
<dbReference type="Pfam" id="PF13566">
    <property type="entry name" value="DUF4130"/>
    <property type="match status" value="1"/>
</dbReference>
<evidence type="ECO:0000313" key="3">
    <source>
        <dbReference type="Proteomes" id="UP000886847"/>
    </source>
</evidence>
<dbReference type="EMBL" id="DXEW01000001">
    <property type="protein sequence ID" value="HIX49657.1"/>
    <property type="molecule type" value="Genomic_DNA"/>
</dbReference>
<protein>
    <submittedName>
        <fullName evidence="2">TIGR03915 family putative DNA repair protein</fullName>
    </submittedName>
</protein>
<evidence type="ECO:0000313" key="2">
    <source>
        <dbReference type="EMBL" id="HIX49657.1"/>
    </source>
</evidence>
<reference evidence="2" key="2">
    <citation type="submission" date="2021-04" db="EMBL/GenBank/DDBJ databases">
        <authorList>
            <person name="Gilroy R."/>
        </authorList>
    </citation>
    <scope>NUCLEOTIDE SEQUENCE</scope>
    <source>
        <strain evidence="2">2189</strain>
    </source>
</reference>
<dbReference type="Proteomes" id="UP000886847">
    <property type="component" value="Unassembled WGS sequence"/>
</dbReference>
<reference evidence="2" key="1">
    <citation type="journal article" date="2021" name="PeerJ">
        <title>Extensive microbial diversity within the chicken gut microbiome revealed by metagenomics and culture.</title>
        <authorList>
            <person name="Gilroy R."/>
            <person name="Ravi A."/>
            <person name="Getino M."/>
            <person name="Pursley I."/>
            <person name="Horton D.L."/>
            <person name="Alikhan N.F."/>
            <person name="Baker D."/>
            <person name="Gharbi K."/>
            <person name="Hall N."/>
            <person name="Watson M."/>
            <person name="Adriaenssens E.M."/>
            <person name="Foster-Nyarko E."/>
            <person name="Jarju S."/>
            <person name="Secka A."/>
            <person name="Antonio M."/>
            <person name="Oren A."/>
            <person name="Chaudhuri R.R."/>
            <person name="La Ragione R."/>
            <person name="Hildebrand F."/>
            <person name="Pallen M.J."/>
        </authorList>
    </citation>
    <scope>NUCLEOTIDE SEQUENCE</scope>
    <source>
        <strain evidence="2">2189</strain>
    </source>
</reference>
<dbReference type="InterPro" id="IPR025404">
    <property type="entry name" value="DUF4130"/>
</dbReference>
<dbReference type="InterPro" id="IPR023875">
    <property type="entry name" value="DNA_repair_put"/>
</dbReference>
<gene>
    <name evidence="2" type="ORF">H9851_00010</name>
</gene>
<organism evidence="2 3">
    <name type="scientific">Candidatus Borkfalkia faecavium</name>
    <dbReference type="NCBI Taxonomy" id="2838508"/>
    <lineage>
        <taxon>Bacteria</taxon>
        <taxon>Bacillati</taxon>
        <taxon>Bacillota</taxon>
        <taxon>Clostridia</taxon>
        <taxon>Christensenellales</taxon>
        <taxon>Christensenellaceae</taxon>
        <taxon>Candidatus Borkfalkia</taxon>
    </lineage>
</organism>
<sequence length="244" mass="27812">MNVYITDGSEECFYAAAFRACTDKGCLVTSAKTFQPPLGARMLEVAAEADKAERVRAKLRALDRRALRDISLILRRGCDTREMTALNYLRLIVAEGGPVRGQMAHPAVIEALAERKKVTLEAHRFTGFLRFMEGENGVYYAPFAPDNDILELILPHFLRRFASQPFVIHDTARRKAALYNTKDCIVTQTEEKVSVALSSYEAAFQALWKDYYASVTVAQRPNERQMKGYMPVRYWKFMPEKQEP</sequence>
<proteinExistence type="predicted"/>
<dbReference type="NCBIfam" id="TIGR03915">
    <property type="entry name" value="SAM_7_link_chp"/>
    <property type="match status" value="1"/>
</dbReference>
<name>A0A9D2ATE6_9FIRM</name>
<evidence type="ECO:0000259" key="1">
    <source>
        <dbReference type="Pfam" id="PF13566"/>
    </source>
</evidence>
<accession>A0A9D2ATE6</accession>
<dbReference type="AlphaFoldDB" id="A0A9D2ATE6"/>